<evidence type="ECO:0000313" key="13">
    <source>
        <dbReference type="EMBL" id="SJX65603.1"/>
    </source>
</evidence>
<dbReference type="EMBL" id="LT795071">
    <property type="protein sequence ID" value="SJX65603.1"/>
    <property type="molecule type" value="Genomic_DNA"/>
</dbReference>
<evidence type="ECO:0000256" key="8">
    <source>
        <dbReference type="ARBA" id="ARBA00023180"/>
    </source>
</evidence>
<dbReference type="PANTHER" id="PTHR11709">
    <property type="entry name" value="MULTI-COPPER OXIDASE"/>
    <property type="match status" value="1"/>
</dbReference>
<comment type="catalytic activity">
    <reaction evidence="1">
        <text>4 hydroquinone + O2 = 4 benzosemiquinone + 2 H2O</text>
        <dbReference type="Rhea" id="RHEA:11276"/>
        <dbReference type="ChEBI" id="CHEBI:15377"/>
        <dbReference type="ChEBI" id="CHEBI:15379"/>
        <dbReference type="ChEBI" id="CHEBI:17594"/>
        <dbReference type="ChEBI" id="CHEBI:17977"/>
        <dbReference type="EC" id="1.10.3.2"/>
    </reaction>
</comment>
<evidence type="ECO:0000256" key="3">
    <source>
        <dbReference type="ARBA" id="ARBA00010609"/>
    </source>
</evidence>
<evidence type="ECO:0000259" key="10">
    <source>
        <dbReference type="Pfam" id="PF00394"/>
    </source>
</evidence>
<feature type="domain" description="Plastocyanin-like" evidence="10">
    <location>
        <begin position="225"/>
        <end position="329"/>
    </location>
</feature>
<feature type="domain" description="Plastocyanin-like" evidence="11">
    <location>
        <begin position="586"/>
        <end position="728"/>
    </location>
</feature>
<dbReference type="InterPro" id="IPR002355">
    <property type="entry name" value="Cu_oxidase_Cu_BS"/>
</dbReference>
<feature type="signal peptide" evidence="9">
    <location>
        <begin position="1"/>
        <end position="28"/>
    </location>
</feature>
<evidence type="ECO:0000256" key="1">
    <source>
        <dbReference type="ARBA" id="ARBA00000349"/>
    </source>
</evidence>
<feature type="chain" id="PRO_5014892861" description="laccase" evidence="9">
    <location>
        <begin position="29"/>
        <end position="767"/>
    </location>
</feature>
<dbReference type="InterPro" id="IPR045087">
    <property type="entry name" value="Cu-oxidase_fam"/>
</dbReference>
<evidence type="ECO:0000259" key="12">
    <source>
        <dbReference type="Pfam" id="PF07732"/>
    </source>
</evidence>
<name>A0A2N8UM73_9BASI</name>
<evidence type="ECO:0000256" key="6">
    <source>
        <dbReference type="ARBA" id="ARBA00023002"/>
    </source>
</evidence>
<evidence type="ECO:0000256" key="7">
    <source>
        <dbReference type="ARBA" id="ARBA00023008"/>
    </source>
</evidence>
<evidence type="ECO:0000256" key="4">
    <source>
        <dbReference type="ARBA" id="ARBA00012297"/>
    </source>
</evidence>
<comment type="cofactor">
    <cofactor evidence="2">
        <name>Cu cation</name>
        <dbReference type="ChEBI" id="CHEBI:23378"/>
    </cofactor>
</comment>
<reference evidence="13 14" key="1">
    <citation type="submission" date="2017-02" db="EMBL/GenBank/DDBJ databases">
        <authorList>
            <person name="Peterson S.W."/>
        </authorList>
    </citation>
    <scope>NUCLEOTIDE SEQUENCE [LARGE SCALE GENOMIC DNA]</scope>
    <source>
        <strain evidence="13 14">SRS1_H2-8</strain>
    </source>
</reference>
<dbReference type="GO" id="GO:0052716">
    <property type="term" value="F:hydroquinone:oxygen oxidoreductase activity"/>
    <property type="evidence" value="ECO:0007669"/>
    <property type="project" value="UniProtKB-EC"/>
</dbReference>
<accession>A0A2N8UM73</accession>
<evidence type="ECO:0000259" key="11">
    <source>
        <dbReference type="Pfam" id="PF07731"/>
    </source>
</evidence>
<dbReference type="EC" id="1.10.3.2" evidence="4"/>
<dbReference type="InterPro" id="IPR033138">
    <property type="entry name" value="Cu_oxidase_CS"/>
</dbReference>
<dbReference type="Proteomes" id="UP000239563">
    <property type="component" value="Chromosome XVIII"/>
</dbReference>
<comment type="similarity">
    <text evidence="3">Belongs to the multicopper oxidase family.</text>
</comment>
<dbReference type="PROSITE" id="PS00080">
    <property type="entry name" value="MULTICOPPER_OXIDASE2"/>
    <property type="match status" value="1"/>
</dbReference>
<proteinExistence type="inferred from homology"/>
<keyword evidence="8" id="KW-0325">Glycoprotein</keyword>
<keyword evidence="5" id="KW-0479">Metal-binding</keyword>
<keyword evidence="6" id="KW-0560">Oxidoreductase</keyword>
<dbReference type="PROSITE" id="PS00079">
    <property type="entry name" value="MULTICOPPER_OXIDASE1"/>
    <property type="match status" value="1"/>
</dbReference>
<protein>
    <recommendedName>
        <fullName evidence="4">laccase</fullName>
        <ecNumber evidence="4">1.10.3.2</ecNumber>
    </recommendedName>
</protein>
<evidence type="ECO:0000256" key="5">
    <source>
        <dbReference type="ARBA" id="ARBA00022723"/>
    </source>
</evidence>
<organism evidence="13 14">
    <name type="scientific">Sporisorium reilianum f. sp. reilianum</name>
    <dbReference type="NCBI Taxonomy" id="72559"/>
    <lineage>
        <taxon>Eukaryota</taxon>
        <taxon>Fungi</taxon>
        <taxon>Dikarya</taxon>
        <taxon>Basidiomycota</taxon>
        <taxon>Ustilaginomycotina</taxon>
        <taxon>Ustilaginomycetes</taxon>
        <taxon>Ustilaginales</taxon>
        <taxon>Ustilaginaceae</taxon>
        <taxon>Sporisorium</taxon>
    </lineage>
</organism>
<dbReference type="Pfam" id="PF07732">
    <property type="entry name" value="Cu-oxidase_3"/>
    <property type="match status" value="1"/>
</dbReference>
<evidence type="ECO:0000256" key="9">
    <source>
        <dbReference type="SAM" id="SignalP"/>
    </source>
</evidence>
<dbReference type="PANTHER" id="PTHR11709:SF394">
    <property type="entry name" value="FI03373P-RELATED"/>
    <property type="match status" value="1"/>
</dbReference>
<dbReference type="InterPro" id="IPR011706">
    <property type="entry name" value="Cu-oxidase_C"/>
</dbReference>
<feature type="domain" description="Plastocyanin-like" evidence="12">
    <location>
        <begin position="68"/>
        <end position="177"/>
    </location>
</feature>
<dbReference type="Pfam" id="PF07731">
    <property type="entry name" value="Cu-oxidase_2"/>
    <property type="match status" value="1"/>
</dbReference>
<evidence type="ECO:0000313" key="14">
    <source>
        <dbReference type="Proteomes" id="UP000239563"/>
    </source>
</evidence>
<dbReference type="AlphaFoldDB" id="A0A2N8UM73"/>
<dbReference type="Gene3D" id="2.60.40.420">
    <property type="entry name" value="Cupredoxins - blue copper proteins"/>
    <property type="match status" value="3"/>
</dbReference>
<dbReference type="InterPro" id="IPR011707">
    <property type="entry name" value="Cu-oxidase-like_N"/>
</dbReference>
<sequence length="767" mass="84031">MPNTPPFSLFSAFLLLTLSLTSLTLTAARPSEITFSPRSPPPRHITVRHYTLNITSTILWQSCDPFGATTVVNATLPGPTLRARAGEILQIRVYNSLSPDAEDANGGNVTMHFHGLAMRMHPVMDGTMMVSQWPVRPGRWFDYRIPLTAEDKGTYFYHSHVGVQAMTAYGALVVEDPVGVYVDPSDADAEAATEGRVKFVHVDGDAGLGGKGKSVKHSPYAYDEDRVLAVGDWFSYSSTALVQNQLRADPFIWPGSATKLLLNGQSSPSTTTPPPCNQTRATTIGIQCSSAPPHCDTTPPYPTIHLDYDKTYRLRLIGATSLMYVSLAILQPTATPYTSANASDSKARQRVGLENMTLIEADGTYLDALEVDRVEFTTGQRYSVLYKSRTRAQVSGDGTGGVYWMRVESRWRAGPSMWVKLVYPSSSSTASTASPPLKLFPGQKDVQLLPAETFGWVTSQLAPLSRASGPAWWYAAPMPSDEQVTRTVVIDTQQVKFYPSGKGVKWDEDGTVFDEPAPPTVQPYLVRTFLGDIQFPTPSQFQSALYNPTTYSYNGSSTSSNAAPQEIIDLGDKAEVAAAKKRKWAQGYDSALNMYFAQADEVIDIVLINKPSAIASNVEIHPWHMHSHKHFTRTTQPGTFSFRHLDALYSSASSSFAHPIQRDTTVAYASPGAAFLNQTVPNPTTDDGGWTVLRYKVDKENAGVFLLHCHIQFHLEMGMATVWTVAPDVLANRTGMYWPTEGRGGTKTIEGLDDGYLEYGKSVSAVL</sequence>
<dbReference type="SUPFAM" id="SSF49503">
    <property type="entry name" value="Cupredoxins"/>
    <property type="match status" value="3"/>
</dbReference>
<dbReference type="GO" id="GO:0005507">
    <property type="term" value="F:copper ion binding"/>
    <property type="evidence" value="ECO:0007669"/>
    <property type="project" value="InterPro"/>
</dbReference>
<keyword evidence="9" id="KW-0732">Signal</keyword>
<dbReference type="InterPro" id="IPR008972">
    <property type="entry name" value="Cupredoxin"/>
</dbReference>
<gene>
    <name evidence="13" type="ORF">SRS1_16230</name>
</gene>
<keyword evidence="7" id="KW-0186">Copper</keyword>
<evidence type="ECO:0000256" key="2">
    <source>
        <dbReference type="ARBA" id="ARBA00001935"/>
    </source>
</evidence>
<dbReference type="InterPro" id="IPR001117">
    <property type="entry name" value="Cu-oxidase_2nd"/>
</dbReference>
<dbReference type="Pfam" id="PF00394">
    <property type="entry name" value="Cu-oxidase"/>
    <property type="match status" value="2"/>
</dbReference>
<feature type="domain" description="Plastocyanin-like" evidence="10">
    <location>
        <begin position="355"/>
        <end position="407"/>
    </location>
</feature>